<keyword evidence="2" id="KW-0677">Repeat</keyword>
<evidence type="ECO:0000313" key="8">
    <source>
        <dbReference type="Proteomes" id="UP000729701"/>
    </source>
</evidence>
<feature type="domain" description="Novel STAND NTPase 1" evidence="5">
    <location>
        <begin position="547"/>
        <end position="902"/>
    </location>
</feature>
<dbReference type="Gene3D" id="2.130.10.10">
    <property type="entry name" value="YVTN repeat-like/Quinoprotein amine dehydrogenase"/>
    <property type="match status" value="5"/>
</dbReference>
<sequence>MVDPTPLQLDAIANNESSLNSLARAIKFSQGQFSLVLVCCNYAALQKSMLQKLQEVLGENQYQIQELHLPQTIRTLYRTIQIQLGSLQPSALMVLGLEGVGVLEELLSATNNVRDEFRKRLPFPMVLWVNDEVLQKLLRLAPDFTSWAATPIKFEMTADELLKFLTIETNSLFATVLNPGGLQELGRSMMHPNSILSKVREESYELHSAIAKLLESGVRLPRELEASLEFVFGLDEYISDDIAEALHFFHESLKYWQQSAQNQPEQNNRIKINDLLGSELEILNNDNQALLRQGVLLFYIGLCHSRLADQNQIENRRDWQEAKTYFQQCVNLFEEAKRPDLVAQFIGQLCEVLQHLQEWEELEIVAQKSLELHGKYGTQIQLACDYGFLANIALQESRWERASQYAQTSLLNLADAGEKNDEQQGLFPLLLAQIYQLVLAKAQRNLHQGKIALERLETASEELEKALEHSAHRFDAHRYIRHLQTLELLYFEQGRYSEAFKIKQKRRSVEQQYGFRAFIGAGRLQPQRQATNPAAVRSVAREIDASGRQQDIDRLLGRISRSDQKLTVIHGPSGVGKSSTITAGLVPTLQHRGAIGDQIVVPVVLQDYTEWVRRLGKSLAEGIAQLQSAVPREEMFANSAANSVPGILQKLSENAQKDWITVLIFDQFEEFFFGSPDESQKKEFAQFLRDCLKIPFVKIILSLRDDYLDRLSEFKDLADWEGIDTSIVDKNIQHELKNFSKKDAKKLIEHFIERSQFNLEPDLINALVEDLSAGLGEVRPIELQLVGAQLQDERITKLDQYQRFRTKKVIERYLNQVITDCGSANRIVAQRVLCLLVNENKHRPFKTRKELAAGLSELEQKDKLDLVLDILVRSGLVVLFPDVPADRYQLIHDYLIDLIVELKQQQTDLLEVYFLTELQQLSKKQEQNQAQVEQLNSELRQESGLHRQLSQLRSKVVQGQAEIERLNSELRQKKQLKNGDSQSPQGLDLLTELHELRKWEERSRVEIEQLRAQLEQQESRKREELSRIEIDRLYVELEQQKLEAAIAQQEEQRTNQIRRNIFLQRALIGSVTAILALIISSFTAGVQWRQAIISASLADSASSEALFAIDKHIDALKDGLKAGTKLKQAVWVDSQTEEKVRTALYQAVYGVVKERNRFDGHMAEVYSVSFSPTGSLIASASADKTVKLWRPNGKLFKNLSGIHGHTNRVNSVSFSKDGQALASASADNTVKIWSFDGNYLNSLEGHTDVVNSASFSPDNSLIASASADKTVKIWKQDGTLLRTLSGHDAAVRSVAWSPDGSTLASTSNDKKVILWSRSGKLLTSLLEHKDTVLDVAWAPDSQTLATGSLDYTIKLWSRKGKLFKTFLGHSDGVTSVSFSPDGKTLASASTDKTVKIWTIEGEVLATLKGHSNLVNRVSFSPDGKTLASASKDTTIRLWRSEDLLPLNPEAHTKGVTTVNFSPNFGKIIASASLDGTVKLWDLQGKPVKTLKGHTDQVWGVTFSRDGQMLASASRDKSVKLWRRDGTLITLQGHTNTVLGVSFSKDGKTIASASRDKTVRLWSINGQPLNILSGHTEAVNWVSYSPDGKTIASASDDSTVKLWNQDGKLLQTLSGHQRGVYGVAWSPDGTIIASASVDNTIKLWTPQGELLDKKITGDGDGFTSVSFSTDGKTLAAASEEKVKLWSLDGKLLIALKGYSNGLTSFSFSPDGKTLAIGSASGTVIMRKLKDTELNNLLARGCSWLTDYLNNNSKVTPSDRALCK</sequence>
<proteinExistence type="predicted"/>
<dbReference type="InterPro" id="IPR015943">
    <property type="entry name" value="WD40/YVTN_repeat-like_dom_sf"/>
</dbReference>
<dbReference type="PANTHER" id="PTHR19848:SF8">
    <property type="entry name" value="F-BOX AND WD REPEAT DOMAIN CONTAINING 7"/>
    <property type="match status" value="1"/>
</dbReference>
<evidence type="ECO:0000256" key="1">
    <source>
        <dbReference type="ARBA" id="ARBA00022574"/>
    </source>
</evidence>
<gene>
    <name evidence="7" type="ORF">KME60_30635</name>
</gene>
<evidence type="ECO:0000259" key="5">
    <source>
        <dbReference type="Pfam" id="PF20703"/>
    </source>
</evidence>
<dbReference type="InterPro" id="IPR036322">
    <property type="entry name" value="WD40_repeat_dom_sf"/>
</dbReference>
<protein>
    <recommendedName>
        <fullName evidence="9">WD-40 repeat-containing protein</fullName>
    </recommendedName>
</protein>
<dbReference type="InterPro" id="IPR011990">
    <property type="entry name" value="TPR-like_helical_dom_sf"/>
</dbReference>
<evidence type="ECO:0000259" key="6">
    <source>
        <dbReference type="Pfam" id="PF23389"/>
    </source>
</evidence>
<evidence type="ECO:0000313" key="7">
    <source>
        <dbReference type="EMBL" id="MBW4671667.1"/>
    </source>
</evidence>
<dbReference type="PROSITE" id="PS50294">
    <property type="entry name" value="WD_REPEATS_REGION"/>
    <property type="match status" value="12"/>
</dbReference>
<dbReference type="PROSITE" id="PS50082">
    <property type="entry name" value="WD_REPEATS_2"/>
    <property type="match status" value="12"/>
</dbReference>
<dbReference type="Pfam" id="PF00400">
    <property type="entry name" value="WD40"/>
    <property type="match status" value="8"/>
</dbReference>
<reference evidence="7" key="2">
    <citation type="journal article" date="2022" name="Microbiol. Resour. Announc.">
        <title>Metagenome Sequencing to Explore Phylogenomics of Terrestrial Cyanobacteria.</title>
        <authorList>
            <person name="Ward R.D."/>
            <person name="Stajich J.E."/>
            <person name="Johansen J.R."/>
            <person name="Huntemann M."/>
            <person name="Clum A."/>
            <person name="Foster B."/>
            <person name="Foster B."/>
            <person name="Roux S."/>
            <person name="Palaniappan K."/>
            <person name="Varghese N."/>
            <person name="Mukherjee S."/>
            <person name="Reddy T.B.K."/>
            <person name="Daum C."/>
            <person name="Copeland A."/>
            <person name="Chen I.A."/>
            <person name="Ivanova N.N."/>
            <person name="Kyrpides N.C."/>
            <person name="Shapiro N."/>
            <person name="Eloe-Fadrosh E.A."/>
            <person name="Pietrasiak N."/>
        </authorList>
    </citation>
    <scope>NUCLEOTIDE SEQUENCE</scope>
    <source>
        <strain evidence="7">GSE-NOS-MK-12-04C</strain>
    </source>
</reference>
<feature type="repeat" description="WD" evidence="3">
    <location>
        <begin position="1366"/>
        <end position="1400"/>
    </location>
</feature>
<reference evidence="7" key="1">
    <citation type="submission" date="2021-05" db="EMBL/GenBank/DDBJ databases">
        <authorList>
            <person name="Pietrasiak N."/>
            <person name="Ward R."/>
            <person name="Stajich J.E."/>
            <person name="Kurbessoian T."/>
        </authorList>
    </citation>
    <scope>NUCLEOTIDE SEQUENCE</scope>
    <source>
        <strain evidence="7">GSE-NOS-MK-12-04C</strain>
    </source>
</reference>
<dbReference type="InterPro" id="IPR020472">
    <property type="entry name" value="WD40_PAC1"/>
</dbReference>
<dbReference type="SMART" id="SM00320">
    <property type="entry name" value="WD40"/>
    <property type="match status" value="14"/>
</dbReference>
<feature type="repeat" description="WD" evidence="3">
    <location>
        <begin position="1571"/>
        <end position="1603"/>
    </location>
</feature>
<feature type="coiled-coil region" evidence="4">
    <location>
        <begin position="1000"/>
        <end position="1059"/>
    </location>
</feature>
<feature type="repeat" description="WD" evidence="3">
    <location>
        <begin position="1612"/>
        <end position="1643"/>
    </location>
</feature>
<dbReference type="PRINTS" id="PR00320">
    <property type="entry name" value="GPROTEINBRPT"/>
</dbReference>
<dbReference type="PROSITE" id="PS00678">
    <property type="entry name" value="WD_REPEATS_1"/>
    <property type="match status" value="1"/>
</dbReference>
<dbReference type="Gene3D" id="1.25.40.10">
    <property type="entry name" value="Tetratricopeptide repeat domain"/>
    <property type="match status" value="1"/>
</dbReference>
<dbReference type="Pfam" id="PF20703">
    <property type="entry name" value="nSTAND1"/>
    <property type="match status" value="1"/>
</dbReference>
<name>A0A951UW58_9CYAN</name>
<dbReference type="Proteomes" id="UP000729701">
    <property type="component" value="Unassembled WGS sequence"/>
</dbReference>
<dbReference type="SUPFAM" id="SSF52540">
    <property type="entry name" value="P-loop containing nucleoside triphosphate hydrolases"/>
    <property type="match status" value="1"/>
</dbReference>
<dbReference type="CDD" id="cd00200">
    <property type="entry name" value="WD40"/>
    <property type="match status" value="2"/>
</dbReference>
<dbReference type="InterPro" id="IPR027417">
    <property type="entry name" value="P-loop_NTPase"/>
</dbReference>
<dbReference type="Gene3D" id="3.40.50.300">
    <property type="entry name" value="P-loop containing nucleotide triphosphate hydrolases"/>
    <property type="match status" value="1"/>
</dbReference>
<feature type="coiled-coil region" evidence="4">
    <location>
        <begin position="439"/>
        <end position="473"/>
    </location>
</feature>
<feature type="repeat" description="WD" evidence="3">
    <location>
        <begin position="1243"/>
        <end position="1275"/>
    </location>
</feature>
<feature type="repeat" description="WD" evidence="3">
    <location>
        <begin position="1284"/>
        <end position="1316"/>
    </location>
</feature>
<feature type="repeat" description="WD" evidence="3">
    <location>
        <begin position="1490"/>
        <end position="1521"/>
    </location>
</feature>
<dbReference type="InterPro" id="IPR001680">
    <property type="entry name" value="WD40_rpt"/>
</dbReference>
<evidence type="ECO:0000256" key="3">
    <source>
        <dbReference type="PROSITE-ProRule" id="PRU00221"/>
    </source>
</evidence>
<feature type="repeat" description="WD" evidence="3">
    <location>
        <begin position="1530"/>
        <end position="1564"/>
    </location>
</feature>
<dbReference type="InterPro" id="IPR057855">
    <property type="entry name" value="Beta-prop_WDR19_1st"/>
</dbReference>
<comment type="caution">
    <text evidence="7">The sequence shown here is derived from an EMBL/GenBank/DDBJ whole genome shotgun (WGS) entry which is preliminary data.</text>
</comment>
<feature type="repeat" description="WD" evidence="3">
    <location>
        <begin position="1448"/>
        <end position="1483"/>
    </location>
</feature>
<dbReference type="SUPFAM" id="SSF50978">
    <property type="entry name" value="WD40 repeat-like"/>
    <property type="match status" value="2"/>
</dbReference>
<dbReference type="Pfam" id="PF23389">
    <property type="entry name" value="Beta-prop_WDR19_1st"/>
    <property type="match status" value="1"/>
</dbReference>
<keyword evidence="1 3" id="KW-0853">WD repeat</keyword>
<dbReference type="EMBL" id="JAHHGZ010000051">
    <property type="protein sequence ID" value="MBW4671667.1"/>
    <property type="molecule type" value="Genomic_DNA"/>
</dbReference>
<dbReference type="PANTHER" id="PTHR19848">
    <property type="entry name" value="WD40 REPEAT PROTEIN"/>
    <property type="match status" value="1"/>
</dbReference>
<evidence type="ECO:0000256" key="4">
    <source>
        <dbReference type="SAM" id="Coils"/>
    </source>
</evidence>
<dbReference type="InterPro" id="IPR019775">
    <property type="entry name" value="WD40_repeat_CS"/>
</dbReference>
<keyword evidence="4" id="KW-0175">Coiled coil</keyword>
<feature type="domain" description="WDR19 first beta-propeller" evidence="6">
    <location>
        <begin position="1258"/>
        <end position="1469"/>
    </location>
</feature>
<feature type="repeat" description="WD" evidence="3">
    <location>
        <begin position="1407"/>
        <end position="1438"/>
    </location>
</feature>
<feature type="repeat" description="WD" evidence="3">
    <location>
        <begin position="1202"/>
        <end position="1236"/>
    </location>
</feature>
<dbReference type="SUPFAM" id="SSF48452">
    <property type="entry name" value="TPR-like"/>
    <property type="match status" value="1"/>
</dbReference>
<dbReference type="InterPro" id="IPR049052">
    <property type="entry name" value="nSTAND1"/>
</dbReference>
<feature type="repeat" description="WD" evidence="3">
    <location>
        <begin position="1325"/>
        <end position="1357"/>
    </location>
</feature>
<feature type="coiled-coil region" evidence="4">
    <location>
        <begin position="915"/>
        <end position="976"/>
    </location>
</feature>
<organism evidence="7 8">
    <name type="scientific">Cyanomargarita calcarea GSE-NOS-MK-12-04C</name>
    <dbReference type="NCBI Taxonomy" id="2839659"/>
    <lineage>
        <taxon>Bacteria</taxon>
        <taxon>Bacillati</taxon>
        <taxon>Cyanobacteriota</taxon>
        <taxon>Cyanophyceae</taxon>
        <taxon>Nostocales</taxon>
        <taxon>Cyanomargaritaceae</taxon>
        <taxon>Cyanomargarita</taxon>
    </lineage>
</organism>
<evidence type="ECO:0008006" key="9">
    <source>
        <dbReference type="Google" id="ProtNLM"/>
    </source>
</evidence>
<accession>A0A951UW58</accession>
<evidence type="ECO:0000256" key="2">
    <source>
        <dbReference type="ARBA" id="ARBA00022737"/>
    </source>
</evidence>
<feature type="repeat" description="WD" evidence="3">
    <location>
        <begin position="1158"/>
        <end position="1189"/>
    </location>
</feature>